<comment type="caution">
    <text evidence="4">Lacks conserved residue(s) required for the propagation of feature annotation.</text>
</comment>
<feature type="binding site" evidence="4 6">
    <location>
        <position position="109"/>
    </location>
    <ligand>
        <name>substrate</name>
    </ligand>
</feature>
<feature type="domain" description="Pseudouridine synthase I TruA alpha/beta" evidence="8">
    <location>
        <begin position="148"/>
        <end position="242"/>
    </location>
</feature>
<dbReference type="SUPFAM" id="SSF55120">
    <property type="entry name" value="Pseudouridine synthase"/>
    <property type="match status" value="1"/>
</dbReference>
<dbReference type="FunFam" id="3.30.70.580:FF:000001">
    <property type="entry name" value="tRNA pseudouridine synthase A"/>
    <property type="match status" value="1"/>
</dbReference>
<evidence type="ECO:0000256" key="6">
    <source>
        <dbReference type="PIRSR" id="PIRSR001430-2"/>
    </source>
</evidence>
<keyword evidence="10" id="KW-1185">Reference proteome</keyword>
<dbReference type="Gene3D" id="3.30.70.580">
    <property type="entry name" value="Pseudouridine synthase I, catalytic domain, N-terminal subdomain"/>
    <property type="match status" value="1"/>
</dbReference>
<name>A0A1I6HDX8_9FLAO</name>
<proteinExistence type="inferred from homology"/>
<accession>A0A1I6HDX8</accession>
<evidence type="ECO:0000256" key="2">
    <source>
        <dbReference type="ARBA" id="ARBA00022694"/>
    </source>
</evidence>
<dbReference type="GO" id="GO:0003723">
    <property type="term" value="F:RNA binding"/>
    <property type="evidence" value="ECO:0007669"/>
    <property type="project" value="InterPro"/>
</dbReference>
<evidence type="ECO:0000256" key="1">
    <source>
        <dbReference type="ARBA" id="ARBA00009375"/>
    </source>
</evidence>
<dbReference type="GO" id="GO:0160147">
    <property type="term" value="F:tRNA pseudouridine(38-40) synthase activity"/>
    <property type="evidence" value="ECO:0007669"/>
    <property type="project" value="UniProtKB-EC"/>
</dbReference>
<comment type="subunit">
    <text evidence="4">Homodimer.</text>
</comment>
<dbReference type="NCBIfam" id="TIGR00071">
    <property type="entry name" value="hisT_truA"/>
    <property type="match status" value="1"/>
</dbReference>
<keyword evidence="2 4" id="KW-0819">tRNA processing</keyword>
<evidence type="ECO:0000256" key="3">
    <source>
        <dbReference type="ARBA" id="ARBA00023235"/>
    </source>
</evidence>
<protein>
    <recommendedName>
        <fullName evidence="4">tRNA pseudouridine synthase A</fullName>
        <ecNumber evidence="4">5.4.99.12</ecNumber>
    </recommendedName>
    <alternativeName>
        <fullName evidence="4">tRNA pseudouridine(38-40) synthase</fullName>
    </alternativeName>
    <alternativeName>
        <fullName evidence="4">tRNA pseudouridylate synthase I</fullName>
    </alternativeName>
    <alternativeName>
        <fullName evidence="4">tRNA-uridine isomerase I</fullName>
    </alternativeName>
</protein>
<dbReference type="AlphaFoldDB" id="A0A1I6HDX8"/>
<dbReference type="CDD" id="cd02570">
    <property type="entry name" value="PseudoU_synth_EcTruA"/>
    <property type="match status" value="1"/>
</dbReference>
<organism evidence="9 10">
    <name type="scientific">Robiginitalea myxolifaciens</name>
    <dbReference type="NCBI Taxonomy" id="400055"/>
    <lineage>
        <taxon>Bacteria</taxon>
        <taxon>Pseudomonadati</taxon>
        <taxon>Bacteroidota</taxon>
        <taxon>Flavobacteriia</taxon>
        <taxon>Flavobacteriales</taxon>
        <taxon>Flavobacteriaceae</taxon>
        <taxon>Robiginitalea</taxon>
    </lineage>
</organism>
<dbReference type="PANTHER" id="PTHR11142:SF0">
    <property type="entry name" value="TRNA PSEUDOURIDINE SYNTHASE-LIKE 1"/>
    <property type="match status" value="1"/>
</dbReference>
<dbReference type="Proteomes" id="UP000199534">
    <property type="component" value="Unassembled WGS sequence"/>
</dbReference>
<evidence type="ECO:0000256" key="5">
    <source>
        <dbReference type="PIRSR" id="PIRSR001430-1"/>
    </source>
</evidence>
<feature type="active site" description="Nucleophile" evidence="4 5">
    <location>
        <position position="51"/>
    </location>
</feature>
<evidence type="ECO:0000313" key="10">
    <source>
        <dbReference type="Proteomes" id="UP000199534"/>
    </source>
</evidence>
<sequence>MRYFLEFAYDGTAYHGWQRQPNAISVQQVMEECMSTLLGSPLELVAAGRTDAGVHARKMVAHFDWEEVLPQEDIIHRLNSFLPEDIAISAIRPVQPEAHARFDATSRTYEYLLTQEKDPFLHRGTHRVHHPLDFDAMNTAASLLLEFEDFKCFSRTHTDVKTFLCDIREAHWSQKGETWVFTITADRFLRNMVRAIVGTLLLVGKGSLEPEGVKTIIKSRDRSQAGASVPAKGLYLIDIQYPQTTYPDG</sequence>
<dbReference type="HAMAP" id="MF_00171">
    <property type="entry name" value="TruA"/>
    <property type="match status" value="1"/>
</dbReference>
<dbReference type="InterPro" id="IPR020103">
    <property type="entry name" value="PsdUridine_synth_cat_dom_sf"/>
</dbReference>
<evidence type="ECO:0000259" key="8">
    <source>
        <dbReference type="Pfam" id="PF01416"/>
    </source>
</evidence>
<dbReference type="OrthoDB" id="9811823at2"/>
<dbReference type="EC" id="5.4.99.12" evidence="4"/>
<evidence type="ECO:0000256" key="7">
    <source>
        <dbReference type="RuleBase" id="RU003792"/>
    </source>
</evidence>
<gene>
    <name evidence="4" type="primary">truA</name>
    <name evidence="9" type="ORF">SAMN04490243_2623</name>
</gene>
<dbReference type="EMBL" id="FOYQ01000002">
    <property type="protein sequence ID" value="SFR52696.1"/>
    <property type="molecule type" value="Genomic_DNA"/>
</dbReference>
<dbReference type="GO" id="GO:0031119">
    <property type="term" value="P:tRNA pseudouridine synthesis"/>
    <property type="evidence" value="ECO:0007669"/>
    <property type="project" value="UniProtKB-UniRule"/>
</dbReference>
<reference evidence="9 10" key="1">
    <citation type="submission" date="2016-10" db="EMBL/GenBank/DDBJ databases">
        <authorList>
            <person name="de Groot N.N."/>
        </authorList>
    </citation>
    <scope>NUCLEOTIDE SEQUENCE [LARGE SCALE GENOMIC DNA]</scope>
    <source>
        <strain evidence="9 10">DSM 21019</strain>
    </source>
</reference>
<dbReference type="PIRSF" id="PIRSF001430">
    <property type="entry name" value="tRNA_psdUrid_synth"/>
    <property type="match status" value="1"/>
</dbReference>
<dbReference type="InterPro" id="IPR020095">
    <property type="entry name" value="PsdUridine_synth_TruA_C"/>
</dbReference>
<dbReference type="InterPro" id="IPR020094">
    <property type="entry name" value="TruA/RsuA/RluB/E/F_N"/>
</dbReference>
<dbReference type="PANTHER" id="PTHR11142">
    <property type="entry name" value="PSEUDOURIDYLATE SYNTHASE"/>
    <property type="match status" value="1"/>
</dbReference>
<comment type="function">
    <text evidence="4">Formation of pseudouridine at positions 38, 39 and 40 in the anticodon stem and loop of transfer RNAs.</text>
</comment>
<dbReference type="Pfam" id="PF01416">
    <property type="entry name" value="PseudoU_synth_1"/>
    <property type="match status" value="2"/>
</dbReference>
<dbReference type="RefSeq" id="WP_092983001.1">
    <property type="nucleotide sequence ID" value="NZ_FOYQ01000002.1"/>
</dbReference>
<evidence type="ECO:0000313" key="9">
    <source>
        <dbReference type="EMBL" id="SFR52696.1"/>
    </source>
</evidence>
<dbReference type="InterPro" id="IPR020097">
    <property type="entry name" value="PsdUridine_synth_TruA_a/b_dom"/>
</dbReference>
<evidence type="ECO:0000256" key="4">
    <source>
        <dbReference type="HAMAP-Rule" id="MF_00171"/>
    </source>
</evidence>
<keyword evidence="3 4" id="KW-0413">Isomerase</keyword>
<comment type="catalytic activity">
    <reaction evidence="4 7">
        <text>uridine(38/39/40) in tRNA = pseudouridine(38/39/40) in tRNA</text>
        <dbReference type="Rhea" id="RHEA:22376"/>
        <dbReference type="Rhea" id="RHEA-COMP:10085"/>
        <dbReference type="Rhea" id="RHEA-COMP:10087"/>
        <dbReference type="ChEBI" id="CHEBI:65314"/>
        <dbReference type="ChEBI" id="CHEBI:65315"/>
        <dbReference type="EC" id="5.4.99.12"/>
    </reaction>
</comment>
<dbReference type="Gene3D" id="3.30.70.660">
    <property type="entry name" value="Pseudouridine synthase I, catalytic domain, C-terminal subdomain"/>
    <property type="match status" value="1"/>
</dbReference>
<comment type="similarity">
    <text evidence="1 4 7">Belongs to the tRNA pseudouridine synthase TruA family.</text>
</comment>
<dbReference type="STRING" id="400055.SAMN04490243_2623"/>
<feature type="domain" description="Pseudouridine synthase I TruA alpha/beta" evidence="8">
    <location>
        <begin position="8"/>
        <end position="103"/>
    </location>
</feature>
<dbReference type="InterPro" id="IPR001406">
    <property type="entry name" value="PsdUridine_synth_TruA"/>
</dbReference>